<evidence type="ECO:0000256" key="7">
    <source>
        <dbReference type="ARBA" id="ARBA00022840"/>
    </source>
</evidence>
<dbReference type="SMART" id="SM01016">
    <property type="entry name" value="Arg_tRNA_synt_N"/>
    <property type="match status" value="1"/>
</dbReference>
<keyword evidence="7 11" id="KW-0067">ATP-binding</keyword>
<dbReference type="InterPro" id="IPR035684">
    <property type="entry name" value="ArgRS_core"/>
</dbReference>
<feature type="domain" description="Arginyl tRNA synthetase N-terminal" evidence="14">
    <location>
        <begin position="1"/>
        <end position="87"/>
    </location>
</feature>
<dbReference type="FunFam" id="3.40.50.620:FF:000030">
    <property type="entry name" value="Arginine--tRNA ligase"/>
    <property type="match status" value="1"/>
</dbReference>
<dbReference type="AlphaFoldDB" id="A0A6X8Y739"/>
<comment type="subcellular location">
    <subcellularLocation>
        <location evidence="1 11">Cytoplasm</location>
    </subcellularLocation>
</comment>
<dbReference type="GO" id="GO:0005737">
    <property type="term" value="C:cytoplasm"/>
    <property type="evidence" value="ECO:0007669"/>
    <property type="project" value="UniProtKB-SubCell"/>
</dbReference>
<comment type="similarity">
    <text evidence="2 11 12">Belongs to the class-I aminoacyl-tRNA synthetase family.</text>
</comment>
<dbReference type="Gene3D" id="3.30.1360.70">
    <property type="entry name" value="Arginyl tRNA synthetase N-terminal domain"/>
    <property type="match status" value="1"/>
</dbReference>
<dbReference type="Pfam" id="PF05746">
    <property type="entry name" value="DALR_1"/>
    <property type="match status" value="1"/>
</dbReference>
<dbReference type="SMART" id="SM00836">
    <property type="entry name" value="DALR_1"/>
    <property type="match status" value="1"/>
</dbReference>
<keyword evidence="4 11" id="KW-0963">Cytoplasm</keyword>
<evidence type="ECO:0000259" key="13">
    <source>
        <dbReference type="SMART" id="SM00836"/>
    </source>
</evidence>
<feature type="short sequence motif" description="'HIGH' region" evidence="11">
    <location>
        <begin position="122"/>
        <end position="132"/>
    </location>
</feature>
<comment type="catalytic activity">
    <reaction evidence="10 11">
        <text>tRNA(Arg) + L-arginine + ATP = L-arginyl-tRNA(Arg) + AMP + diphosphate</text>
        <dbReference type="Rhea" id="RHEA:20301"/>
        <dbReference type="Rhea" id="RHEA-COMP:9658"/>
        <dbReference type="Rhea" id="RHEA-COMP:9673"/>
        <dbReference type="ChEBI" id="CHEBI:30616"/>
        <dbReference type="ChEBI" id="CHEBI:32682"/>
        <dbReference type="ChEBI" id="CHEBI:33019"/>
        <dbReference type="ChEBI" id="CHEBI:78442"/>
        <dbReference type="ChEBI" id="CHEBI:78513"/>
        <dbReference type="ChEBI" id="CHEBI:456215"/>
        <dbReference type="EC" id="6.1.1.19"/>
    </reaction>
</comment>
<dbReference type="InterPro" id="IPR001278">
    <property type="entry name" value="Arg-tRNA-ligase"/>
</dbReference>
<evidence type="ECO:0000256" key="11">
    <source>
        <dbReference type="HAMAP-Rule" id="MF_00123"/>
    </source>
</evidence>
<accession>A0A6X8Y739</accession>
<dbReference type="SUPFAM" id="SSF55190">
    <property type="entry name" value="Arginyl-tRNA synthetase (ArgRS), N-terminal 'additional' domain"/>
    <property type="match status" value="1"/>
</dbReference>
<dbReference type="CDD" id="cd07956">
    <property type="entry name" value="Anticodon_Ia_Arg"/>
    <property type="match status" value="1"/>
</dbReference>
<dbReference type="EC" id="6.1.1.19" evidence="11"/>
<dbReference type="InterPro" id="IPR008909">
    <property type="entry name" value="DALR_anticod-bd"/>
</dbReference>
<evidence type="ECO:0000256" key="5">
    <source>
        <dbReference type="ARBA" id="ARBA00022598"/>
    </source>
</evidence>
<dbReference type="PANTHER" id="PTHR11956">
    <property type="entry name" value="ARGINYL-TRNA SYNTHETASE"/>
    <property type="match status" value="1"/>
</dbReference>
<dbReference type="InterPro" id="IPR001412">
    <property type="entry name" value="aa-tRNA-synth_I_CS"/>
</dbReference>
<feature type="domain" description="DALR anticodon binding" evidence="13">
    <location>
        <begin position="460"/>
        <end position="577"/>
    </location>
</feature>
<dbReference type="InterPro" id="IPR014729">
    <property type="entry name" value="Rossmann-like_a/b/a_fold"/>
</dbReference>
<dbReference type="EMBL" id="DAAGBF010000004">
    <property type="protein sequence ID" value="HAB2338299.1"/>
    <property type="molecule type" value="Genomic_DNA"/>
</dbReference>
<evidence type="ECO:0000256" key="8">
    <source>
        <dbReference type="ARBA" id="ARBA00022917"/>
    </source>
</evidence>
<dbReference type="PROSITE" id="PS00178">
    <property type="entry name" value="AA_TRNA_LIGASE_I"/>
    <property type="match status" value="1"/>
</dbReference>
<dbReference type="PRINTS" id="PR01038">
    <property type="entry name" value="TRNASYNTHARG"/>
</dbReference>
<evidence type="ECO:0000256" key="9">
    <source>
        <dbReference type="ARBA" id="ARBA00023146"/>
    </source>
</evidence>
<evidence type="ECO:0000256" key="12">
    <source>
        <dbReference type="RuleBase" id="RU363038"/>
    </source>
</evidence>
<keyword evidence="6 11" id="KW-0547">Nucleotide-binding</keyword>
<evidence type="ECO:0000256" key="10">
    <source>
        <dbReference type="ARBA" id="ARBA00049339"/>
    </source>
</evidence>
<dbReference type="InterPro" id="IPR005148">
    <property type="entry name" value="Arg-tRNA-synth_N"/>
</dbReference>
<dbReference type="InterPro" id="IPR036695">
    <property type="entry name" value="Arg-tRNA-synth_N_sf"/>
</dbReference>
<comment type="subunit">
    <text evidence="3 11">Monomer.</text>
</comment>
<evidence type="ECO:0000256" key="3">
    <source>
        <dbReference type="ARBA" id="ARBA00011245"/>
    </source>
</evidence>
<dbReference type="Pfam" id="PF03485">
    <property type="entry name" value="Arg_tRNA_synt_N"/>
    <property type="match status" value="1"/>
</dbReference>
<name>A0A6X8Y739_SALET</name>
<evidence type="ECO:0000256" key="1">
    <source>
        <dbReference type="ARBA" id="ARBA00004496"/>
    </source>
</evidence>
<reference evidence="15" key="2">
    <citation type="submission" date="2019-10" db="EMBL/GenBank/DDBJ databases">
        <authorList>
            <consortium name="NCBI Pathogen Detection Project"/>
        </authorList>
    </citation>
    <scope>NUCLEOTIDE SEQUENCE</scope>
    <source>
        <strain evidence="15">Salmonella enterica</strain>
    </source>
</reference>
<organism evidence="15">
    <name type="scientific">Salmonella enterica I</name>
    <dbReference type="NCBI Taxonomy" id="59201"/>
    <lineage>
        <taxon>Bacteria</taxon>
        <taxon>Pseudomonadati</taxon>
        <taxon>Pseudomonadota</taxon>
        <taxon>Gammaproteobacteria</taxon>
        <taxon>Enterobacterales</taxon>
        <taxon>Enterobacteriaceae</taxon>
        <taxon>Salmonella</taxon>
    </lineage>
</organism>
<dbReference type="Pfam" id="PF00750">
    <property type="entry name" value="tRNA-synt_1d"/>
    <property type="match status" value="1"/>
</dbReference>
<dbReference type="GO" id="GO:0006420">
    <property type="term" value="P:arginyl-tRNA aminoacylation"/>
    <property type="evidence" value="ECO:0007669"/>
    <property type="project" value="UniProtKB-UniRule"/>
</dbReference>
<gene>
    <name evidence="11 15" type="primary">argS</name>
    <name evidence="15" type="ORF">GB336_08935</name>
</gene>
<dbReference type="InterPro" id="IPR009080">
    <property type="entry name" value="tRNAsynth_Ia_anticodon-bd"/>
</dbReference>
<keyword evidence="5 11" id="KW-0436">Ligase</keyword>
<proteinExistence type="inferred from homology"/>
<evidence type="ECO:0000256" key="6">
    <source>
        <dbReference type="ARBA" id="ARBA00022741"/>
    </source>
</evidence>
<dbReference type="PANTHER" id="PTHR11956:SF5">
    <property type="entry name" value="ARGININE--TRNA LIGASE, CYTOPLASMIC"/>
    <property type="match status" value="1"/>
</dbReference>
<dbReference type="NCBIfam" id="TIGR00456">
    <property type="entry name" value="argS"/>
    <property type="match status" value="1"/>
</dbReference>
<sequence length="577" mass="64321">MNIQALLSEKVSQAMIAAGAPADCEPQVRQSAKVQFGDYQANGMMAVAKKLGMAPRQLAEQVLTHLDLSGIASKVEIAGPGFINIFLEPAFLAEQVQQALASERLGVSQPTRQTIVVDYSAPNVAKEMHVGHLRSTIIGDAAVRTLEFLGHHVIRANHVGDWGTQFGMLIAWLEKQQQENAGDMALADLEGFYRDAKKHYDEDEAFAERARNYVVKLQSGDTYFREMWRKLVDITMTQNQITYDRLNVTLTRDDVMGESLYNPMLPGIVADLKAKGLAVESEGATVVFLDEFKNKEGDPMGVIIQKKDGGYLYTTTDIACAKYRYETLHADRVLYYIDSRQHQHLMQAWTIVRKAGYVPDSVPLEHHMFGMMLGKDGKPFKTRAGGTVKLADLLDEALERARRLVAEKNPDMPADELEKLANAVGIGAVKYADLSKNRTTDYIFDWDNMLAFEGNTAPYMQYAYTRVLSVFRKADIDEQALASAPVIISEDREAQLAARLLQFEETLMVVAREGTPHVMCAYLYDVAGLFSGFYEHCPILSAENDAVRNSRLKLAQLTAKTLKLGLDTLGIETVERM</sequence>
<dbReference type="Gene3D" id="3.40.50.620">
    <property type="entry name" value="HUPs"/>
    <property type="match status" value="1"/>
</dbReference>
<dbReference type="GO" id="GO:0005524">
    <property type="term" value="F:ATP binding"/>
    <property type="evidence" value="ECO:0007669"/>
    <property type="project" value="UniProtKB-UniRule"/>
</dbReference>
<evidence type="ECO:0000256" key="4">
    <source>
        <dbReference type="ARBA" id="ARBA00022490"/>
    </source>
</evidence>
<dbReference type="SUPFAM" id="SSF52374">
    <property type="entry name" value="Nucleotidylyl transferase"/>
    <property type="match status" value="1"/>
</dbReference>
<keyword evidence="9 11" id="KW-0030">Aminoacyl-tRNA synthetase</keyword>
<evidence type="ECO:0000259" key="14">
    <source>
        <dbReference type="SMART" id="SM01016"/>
    </source>
</evidence>
<dbReference type="HAMAP" id="MF_00123">
    <property type="entry name" value="Arg_tRNA_synth"/>
    <property type="match status" value="1"/>
</dbReference>
<dbReference type="FunFam" id="1.10.730.10:FF:000001">
    <property type="entry name" value="Arginine--tRNA ligase"/>
    <property type="match status" value="1"/>
</dbReference>
<dbReference type="SUPFAM" id="SSF47323">
    <property type="entry name" value="Anticodon-binding domain of a subclass of class I aminoacyl-tRNA synthetases"/>
    <property type="match status" value="1"/>
</dbReference>
<dbReference type="CDD" id="cd00671">
    <property type="entry name" value="ArgRS_core"/>
    <property type="match status" value="1"/>
</dbReference>
<dbReference type="Gene3D" id="1.10.730.10">
    <property type="entry name" value="Isoleucyl-tRNA Synthetase, Domain 1"/>
    <property type="match status" value="1"/>
</dbReference>
<evidence type="ECO:0000256" key="2">
    <source>
        <dbReference type="ARBA" id="ARBA00005594"/>
    </source>
</evidence>
<evidence type="ECO:0000313" key="15">
    <source>
        <dbReference type="EMBL" id="HAB2338299.1"/>
    </source>
</evidence>
<comment type="caution">
    <text evidence="15">The sequence shown here is derived from an EMBL/GenBank/DDBJ whole genome shotgun (WGS) entry which is preliminary data.</text>
</comment>
<reference evidence="15" key="1">
    <citation type="journal article" date="2018" name="Genome Biol.">
        <title>SKESA: strategic k-mer extension for scrupulous assemblies.</title>
        <authorList>
            <person name="Souvorov A."/>
            <person name="Agarwala R."/>
            <person name="Lipman D.J."/>
        </authorList>
    </citation>
    <scope>NUCLEOTIDE SEQUENCE</scope>
    <source>
        <strain evidence="15">Salmonella enterica</strain>
    </source>
</reference>
<dbReference type="FunFam" id="3.30.1360.70:FF:000001">
    <property type="entry name" value="Arginine--tRNA ligase"/>
    <property type="match status" value="1"/>
</dbReference>
<protein>
    <recommendedName>
        <fullName evidence="11">Arginine--tRNA ligase</fullName>
        <ecNumber evidence="11">6.1.1.19</ecNumber>
    </recommendedName>
    <alternativeName>
        <fullName evidence="11">Arginyl-tRNA synthetase</fullName>
        <shortName evidence="11">ArgRS</shortName>
    </alternativeName>
</protein>
<keyword evidence="8 11" id="KW-0648">Protein biosynthesis</keyword>
<dbReference type="GO" id="GO:0004814">
    <property type="term" value="F:arginine-tRNA ligase activity"/>
    <property type="evidence" value="ECO:0007669"/>
    <property type="project" value="UniProtKB-UniRule"/>
</dbReference>